<feature type="chain" id="PRO_5041217396" evidence="1">
    <location>
        <begin position="17"/>
        <end position="295"/>
    </location>
</feature>
<proteinExistence type="predicted"/>
<reference evidence="2" key="1">
    <citation type="submission" date="2023-07" db="EMBL/GenBank/DDBJ databases">
        <authorList>
            <consortium name="CYATHOMIX"/>
        </authorList>
    </citation>
    <scope>NUCLEOTIDE SEQUENCE</scope>
    <source>
        <strain evidence="2">N/A</strain>
    </source>
</reference>
<dbReference type="EMBL" id="CATQJL010000223">
    <property type="protein sequence ID" value="CAJ0600350.1"/>
    <property type="molecule type" value="Genomic_DNA"/>
</dbReference>
<dbReference type="AlphaFoldDB" id="A0AA36M7E2"/>
<evidence type="ECO:0000313" key="2">
    <source>
        <dbReference type="EMBL" id="CAJ0600350.1"/>
    </source>
</evidence>
<name>A0AA36M7E2_CYLNA</name>
<feature type="signal peptide" evidence="1">
    <location>
        <begin position="1"/>
        <end position="16"/>
    </location>
</feature>
<comment type="caution">
    <text evidence="2">The sequence shown here is derived from an EMBL/GenBank/DDBJ whole genome shotgun (WGS) entry which is preliminary data.</text>
</comment>
<organism evidence="2 3">
    <name type="scientific">Cylicocyclus nassatus</name>
    <name type="common">Nematode worm</name>
    <dbReference type="NCBI Taxonomy" id="53992"/>
    <lineage>
        <taxon>Eukaryota</taxon>
        <taxon>Metazoa</taxon>
        <taxon>Ecdysozoa</taxon>
        <taxon>Nematoda</taxon>
        <taxon>Chromadorea</taxon>
        <taxon>Rhabditida</taxon>
        <taxon>Rhabditina</taxon>
        <taxon>Rhabditomorpha</taxon>
        <taxon>Strongyloidea</taxon>
        <taxon>Strongylidae</taxon>
        <taxon>Cylicocyclus</taxon>
    </lineage>
</organism>
<gene>
    <name evidence="2" type="ORF">CYNAS_LOCUS12333</name>
</gene>
<dbReference type="Proteomes" id="UP001176961">
    <property type="component" value="Unassembled WGS sequence"/>
</dbReference>
<sequence>MRILLFTAICVAATKADCSCNGWEPDVSWCGLGDQGISKLEGKDLSVDICDFENWKMKTRKIAVDWGTNTIPPYCPDVLKWYEERKKNLPSCRCNGTTELAWCDLSRRDVGAVNENDGTNKTCNDSCKTDEKALQECICETEVVLKVALEHTLTGTVDFPENTTKYEVYQVKVLNNLIENEMNSHLTWESVLVLLHDTSECTARLGTMPQYIAGRTVNWNETTAVNITSCGLHMLALQKPNIDRVVKTFKNETHPLPCKKILSALPEPQFASGPLNQLISNTLRRINVGTSVLID</sequence>
<keyword evidence="3" id="KW-1185">Reference proteome</keyword>
<keyword evidence="1" id="KW-0732">Signal</keyword>
<evidence type="ECO:0000256" key="1">
    <source>
        <dbReference type="SAM" id="SignalP"/>
    </source>
</evidence>
<evidence type="ECO:0000313" key="3">
    <source>
        <dbReference type="Proteomes" id="UP001176961"/>
    </source>
</evidence>
<accession>A0AA36M7E2</accession>
<protein>
    <submittedName>
        <fullName evidence="2">Uncharacterized protein</fullName>
    </submittedName>
</protein>